<dbReference type="InParanoid" id="A0A1W4WY63"/>
<reference evidence="2" key="1">
    <citation type="submission" date="2025-08" db="UniProtKB">
        <authorList>
            <consortium name="RefSeq"/>
        </authorList>
    </citation>
    <scope>IDENTIFICATION</scope>
    <source>
        <tissue evidence="2">Entire body</tissue>
    </source>
</reference>
<dbReference type="GeneID" id="108739402"/>
<dbReference type="RefSeq" id="XP_018328794.1">
    <property type="nucleotide sequence ID" value="XM_018473292.1"/>
</dbReference>
<dbReference type="OrthoDB" id="6748512at2759"/>
<accession>A0A1W4WY63</accession>
<evidence type="ECO:0000313" key="1">
    <source>
        <dbReference type="Proteomes" id="UP000192223"/>
    </source>
</evidence>
<dbReference type="KEGG" id="apln:108739402"/>
<protein>
    <submittedName>
        <fullName evidence="2">Uncharacterized protein LOC108739402</fullName>
    </submittedName>
</protein>
<organism evidence="1 2">
    <name type="scientific">Agrilus planipennis</name>
    <name type="common">Emerald ash borer</name>
    <name type="synonym">Agrilus marcopoli</name>
    <dbReference type="NCBI Taxonomy" id="224129"/>
    <lineage>
        <taxon>Eukaryota</taxon>
        <taxon>Metazoa</taxon>
        <taxon>Ecdysozoa</taxon>
        <taxon>Arthropoda</taxon>
        <taxon>Hexapoda</taxon>
        <taxon>Insecta</taxon>
        <taxon>Pterygota</taxon>
        <taxon>Neoptera</taxon>
        <taxon>Endopterygota</taxon>
        <taxon>Coleoptera</taxon>
        <taxon>Polyphaga</taxon>
        <taxon>Elateriformia</taxon>
        <taxon>Buprestoidea</taxon>
        <taxon>Buprestidae</taxon>
        <taxon>Agrilinae</taxon>
        <taxon>Agrilus</taxon>
    </lineage>
</organism>
<sequence length="215" mass="26153">MDFELVVVSKYASEVITRHQIGFPNLQQLMYFDLLLKIHQLYPTLYLYGDPRVYWQYARNRFFRIEKYFTFISMILFMADKKVYLLLEDCEPNGEETESFLRWLDYLEERAEEKKRLTKYDVLLHKCKRRKPPKFDYVPRTDEEILAYALRKVPHVECYTCDTYLETKAAEYIRRGMPKRQKLRKMYVDEVIERILPKASKKGKKDKGKKDKKKK</sequence>
<name>A0A1W4WY63_AGRPL</name>
<proteinExistence type="predicted"/>
<dbReference type="Proteomes" id="UP000192223">
    <property type="component" value="Unplaced"/>
</dbReference>
<evidence type="ECO:0000313" key="2">
    <source>
        <dbReference type="RefSeq" id="XP_018328794.1"/>
    </source>
</evidence>
<gene>
    <name evidence="2" type="primary">LOC108739402</name>
</gene>
<dbReference type="AlphaFoldDB" id="A0A1W4WY63"/>
<keyword evidence="1" id="KW-1185">Reference proteome</keyword>